<evidence type="ECO:0000256" key="5">
    <source>
        <dbReference type="ARBA" id="ARBA00029605"/>
    </source>
</evidence>
<keyword evidence="8" id="KW-1185">Reference proteome</keyword>
<organism evidence="7 8">
    <name type="scientific">Enterococcus pallens ATCC BAA-351</name>
    <dbReference type="NCBI Taxonomy" id="1158607"/>
    <lineage>
        <taxon>Bacteria</taxon>
        <taxon>Bacillati</taxon>
        <taxon>Bacillota</taxon>
        <taxon>Bacilli</taxon>
        <taxon>Lactobacillales</taxon>
        <taxon>Enterococcaceae</taxon>
        <taxon>Enterococcus</taxon>
    </lineage>
</organism>
<dbReference type="EC" id="3.4.11.5" evidence="2"/>
<dbReference type="PRINTS" id="PR00793">
    <property type="entry name" value="PROAMNOPTASE"/>
</dbReference>
<dbReference type="GO" id="GO:0004177">
    <property type="term" value="F:aminopeptidase activity"/>
    <property type="evidence" value="ECO:0007669"/>
    <property type="project" value="UniProtKB-EC"/>
</dbReference>
<accession>R2SGS3</accession>
<dbReference type="EMBL" id="AJAQ01000015">
    <property type="protein sequence ID" value="EOH94470.1"/>
    <property type="molecule type" value="Genomic_DNA"/>
</dbReference>
<dbReference type="STRING" id="160454.RV10_GL003169"/>
<evidence type="ECO:0000313" key="8">
    <source>
        <dbReference type="Proteomes" id="UP000013782"/>
    </source>
</evidence>
<evidence type="ECO:0000313" key="7">
    <source>
        <dbReference type="EMBL" id="EOH94470.1"/>
    </source>
</evidence>
<gene>
    <name evidence="7" type="ORF">UAU_02205</name>
</gene>
<dbReference type="InterPro" id="IPR029058">
    <property type="entry name" value="AB_hydrolase_fold"/>
</dbReference>
<feature type="domain" description="Serine aminopeptidase S33" evidence="6">
    <location>
        <begin position="100"/>
        <end position="178"/>
    </location>
</feature>
<dbReference type="PANTHER" id="PTHR43722:SF1">
    <property type="entry name" value="PROLINE IMINOPEPTIDASE"/>
    <property type="match status" value="1"/>
</dbReference>
<dbReference type="InterPro" id="IPR002410">
    <property type="entry name" value="Peptidase_S33"/>
</dbReference>
<dbReference type="GO" id="GO:0006508">
    <property type="term" value="P:proteolysis"/>
    <property type="evidence" value="ECO:0007669"/>
    <property type="project" value="InterPro"/>
</dbReference>
<dbReference type="OrthoDB" id="53505at2"/>
<proteinExistence type="predicted"/>
<evidence type="ECO:0000256" key="3">
    <source>
        <dbReference type="ARBA" id="ARBA00022490"/>
    </source>
</evidence>
<name>R2SGS3_9ENTE</name>
<dbReference type="AlphaFoldDB" id="R2SGS3"/>
<evidence type="ECO:0000256" key="4">
    <source>
        <dbReference type="ARBA" id="ARBA00022801"/>
    </source>
</evidence>
<keyword evidence="3" id="KW-0963">Cytoplasm</keyword>
<evidence type="ECO:0000256" key="2">
    <source>
        <dbReference type="ARBA" id="ARBA00012568"/>
    </source>
</evidence>
<dbReference type="HOGENOM" id="CLU_049285_0_0_9"/>
<dbReference type="SUPFAM" id="SSF53474">
    <property type="entry name" value="alpha/beta-Hydrolases"/>
    <property type="match status" value="1"/>
</dbReference>
<dbReference type="eggNOG" id="COG0596">
    <property type="taxonomic scope" value="Bacteria"/>
</dbReference>
<dbReference type="GO" id="GO:0005737">
    <property type="term" value="C:cytoplasm"/>
    <property type="evidence" value="ECO:0007669"/>
    <property type="project" value="InterPro"/>
</dbReference>
<dbReference type="Pfam" id="PF12146">
    <property type="entry name" value="Hydrolase_4"/>
    <property type="match status" value="1"/>
</dbReference>
<evidence type="ECO:0000256" key="1">
    <source>
        <dbReference type="ARBA" id="ARBA00001585"/>
    </source>
</evidence>
<dbReference type="InterPro" id="IPR022742">
    <property type="entry name" value="Hydrolase_4"/>
</dbReference>
<dbReference type="PATRIC" id="fig|1158607.3.peg.2177"/>
<comment type="catalytic activity">
    <reaction evidence="1">
        <text>Release of N-terminal proline from a peptide.</text>
        <dbReference type="EC" id="3.4.11.5"/>
    </reaction>
</comment>
<sequence length="375" mass="43251">MIYGAYSFLLIMVICILIVKFESSGNLPPLKDQSKQEIEGSISEKIWIEVNGLQQGMFIRSENPRNPVLLYVHGGPGTPMLQFISYLEKIKKPIALEKYFTVCYWDQRGSGMSYSRKTDASSMTIETMVKDTHEVTEYLKKHFEQNKIYLLGHSWGSYLGVKTIEQYPEDYFAYIGVGQISNQKKSERLAYYYMMDHAKRIADEETIATLKNFDPEEPLFPFIKEKGHQLDYLMARSNTLIKYGIGHLHEGLPEGLTFKSMVIKSLFSFKGYTISEKVKWFLGADFSMVHLFPVLLNDNLFVSSLSFDIPFYIVQGAYDYQVSQDLAREYLGALDAPHKEFILFENSAHSPNLEEPERFNLIMHKIDAQCRTQSN</sequence>
<dbReference type="PANTHER" id="PTHR43722">
    <property type="entry name" value="PROLINE IMINOPEPTIDASE"/>
    <property type="match status" value="1"/>
</dbReference>
<dbReference type="InterPro" id="IPR005944">
    <property type="entry name" value="Pro_iminopeptidase"/>
</dbReference>
<protein>
    <recommendedName>
        <fullName evidence="2">prolyl aminopeptidase</fullName>
        <ecNumber evidence="2">3.4.11.5</ecNumber>
    </recommendedName>
    <alternativeName>
        <fullName evidence="5">Prolyl aminopeptidase</fullName>
    </alternativeName>
</protein>
<keyword evidence="4" id="KW-0378">Hydrolase</keyword>
<dbReference type="RefSeq" id="WP_010757196.1">
    <property type="nucleotide sequence ID" value="NZ_ASWD01000001.1"/>
</dbReference>
<comment type="caution">
    <text evidence="7">The sequence shown here is derived from an EMBL/GenBank/DDBJ whole genome shotgun (WGS) entry which is preliminary data.</text>
</comment>
<dbReference type="Proteomes" id="UP000013782">
    <property type="component" value="Unassembled WGS sequence"/>
</dbReference>
<dbReference type="Gene3D" id="3.40.50.1820">
    <property type="entry name" value="alpha/beta hydrolase"/>
    <property type="match status" value="1"/>
</dbReference>
<reference evidence="7 8" key="1">
    <citation type="submission" date="2013-02" db="EMBL/GenBank/DDBJ databases">
        <title>The Genome Sequence of Enterococcus pallens BAA-351.</title>
        <authorList>
            <consortium name="The Broad Institute Genome Sequencing Platform"/>
            <consortium name="The Broad Institute Genome Sequencing Center for Infectious Disease"/>
            <person name="Earl A.M."/>
            <person name="Gilmore M.S."/>
            <person name="Lebreton F."/>
            <person name="Walker B."/>
            <person name="Young S.K."/>
            <person name="Zeng Q."/>
            <person name="Gargeya S."/>
            <person name="Fitzgerald M."/>
            <person name="Haas B."/>
            <person name="Abouelleil A."/>
            <person name="Alvarado L."/>
            <person name="Arachchi H.M."/>
            <person name="Berlin A.M."/>
            <person name="Chapman S.B."/>
            <person name="Dewar J."/>
            <person name="Goldberg J."/>
            <person name="Griggs A."/>
            <person name="Gujja S."/>
            <person name="Hansen M."/>
            <person name="Howarth C."/>
            <person name="Imamovic A."/>
            <person name="Larimer J."/>
            <person name="McCowan C."/>
            <person name="Murphy C."/>
            <person name="Neiman D."/>
            <person name="Pearson M."/>
            <person name="Priest M."/>
            <person name="Roberts A."/>
            <person name="Saif S."/>
            <person name="Shea T."/>
            <person name="Sisk P."/>
            <person name="Sykes S."/>
            <person name="Wortman J."/>
            <person name="Nusbaum C."/>
            <person name="Birren B."/>
        </authorList>
    </citation>
    <scope>NUCLEOTIDE SEQUENCE [LARGE SCALE GENOMIC DNA]</scope>
    <source>
        <strain evidence="7 8">ATCC BAA-351</strain>
    </source>
</reference>
<evidence type="ECO:0000259" key="6">
    <source>
        <dbReference type="Pfam" id="PF12146"/>
    </source>
</evidence>